<dbReference type="EMBL" id="BLXT01006951">
    <property type="protein sequence ID" value="GFO35027.1"/>
    <property type="molecule type" value="Genomic_DNA"/>
</dbReference>
<comment type="caution">
    <text evidence="1">The sequence shown here is derived from an EMBL/GenBank/DDBJ whole genome shotgun (WGS) entry which is preliminary data.</text>
</comment>
<organism evidence="1 2">
    <name type="scientific">Plakobranchus ocellatus</name>
    <dbReference type="NCBI Taxonomy" id="259542"/>
    <lineage>
        <taxon>Eukaryota</taxon>
        <taxon>Metazoa</taxon>
        <taxon>Spiralia</taxon>
        <taxon>Lophotrochozoa</taxon>
        <taxon>Mollusca</taxon>
        <taxon>Gastropoda</taxon>
        <taxon>Heterobranchia</taxon>
        <taxon>Euthyneura</taxon>
        <taxon>Panpulmonata</taxon>
        <taxon>Sacoglossa</taxon>
        <taxon>Placobranchoidea</taxon>
        <taxon>Plakobranchidae</taxon>
        <taxon>Plakobranchus</taxon>
    </lineage>
</organism>
<dbReference type="Proteomes" id="UP000735302">
    <property type="component" value="Unassembled WGS sequence"/>
</dbReference>
<reference evidence="1 2" key="1">
    <citation type="journal article" date="2021" name="Elife">
        <title>Chloroplast acquisition without the gene transfer in kleptoplastic sea slugs, Plakobranchus ocellatus.</title>
        <authorList>
            <person name="Maeda T."/>
            <person name="Takahashi S."/>
            <person name="Yoshida T."/>
            <person name="Shimamura S."/>
            <person name="Takaki Y."/>
            <person name="Nagai Y."/>
            <person name="Toyoda A."/>
            <person name="Suzuki Y."/>
            <person name="Arimoto A."/>
            <person name="Ishii H."/>
            <person name="Satoh N."/>
            <person name="Nishiyama T."/>
            <person name="Hasebe M."/>
            <person name="Maruyama T."/>
            <person name="Minagawa J."/>
            <person name="Obokata J."/>
            <person name="Shigenobu S."/>
        </authorList>
    </citation>
    <scope>NUCLEOTIDE SEQUENCE [LARGE SCALE GENOMIC DNA]</scope>
</reference>
<name>A0AAV4CT25_9GAST</name>
<dbReference type="AlphaFoldDB" id="A0AAV4CT25"/>
<proteinExistence type="predicted"/>
<gene>
    <name evidence="1" type="ORF">PoB_006153200</name>
</gene>
<evidence type="ECO:0000313" key="2">
    <source>
        <dbReference type="Proteomes" id="UP000735302"/>
    </source>
</evidence>
<protein>
    <submittedName>
        <fullName evidence="1">Uncharacterized protein</fullName>
    </submittedName>
</protein>
<accession>A0AAV4CT25</accession>
<evidence type="ECO:0000313" key="1">
    <source>
        <dbReference type="EMBL" id="GFO35027.1"/>
    </source>
</evidence>
<sequence length="72" mass="7668">MDLELFPPDSSEEVAMGSDGSVNSAACISIACVTRDVQGLPQASHFCGEDSSLQLGCKRLRLARLKKDGCDH</sequence>
<keyword evidence="2" id="KW-1185">Reference proteome</keyword>